<dbReference type="InterPro" id="IPR014721">
    <property type="entry name" value="Ribsml_uS5_D2-typ_fold_subgr"/>
</dbReference>
<dbReference type="GO" id="GO:0006412">
    <property type="term" value="P:translation"/>
    <property type="evidence" value="ECO:0007669"/>
    <property type="project" value="InterPro"/>
</dbReference>
<keyword evidence="2 6" id="KW-0689">Ribosomal protein</keyword>
<evidence type="ECO:0000313" key="6">
    <source>
        <dbReference type="EMBL" id="KAF0331577.1"/>
    </source>
</evidence>
<dbReference type="OrthoDB" id="10254627at2759"/>
<evidence type="ECO:0000256" key="5">
    <source>
        <dbReference type="ARBA" id="ARBA00042623"/>
    </source>
</evidence>
<dbReference type="EMBL" id="WOWK01000003">
    <property type="protein sequence ID" value="KAF0331577.1"/>
    <property type="molecule type" value="Genomic_DNA"/>
</dbReference>
<dbReference type="GO" id="GO:0005763">
    <property type="term" value="C:mitochondrial small ribosomal subunit"/>
    <property type="evidence" value="ECO:0007669"/>
    <property type="project" value="TreeGrafter"/>
</dbReference>
<proteinExistence type="inferred from homology"/>
<evidence type="ECO:0000256" key="3">
    <source>
        <dbReference type="ARBA" id="ARBA00023274"/>
    </source>
</evidence>
<evidence type="ECO:0000256" key="1">
    <source>
        <dbReference type="ARBA" id="ARBA00005251"/>
    </source>
</evidence>
<gene>
    <name evidence="6" type="ORF">GQ607_001323</name>
</gene>
<keyword evidence="3" id="KW-0687">Ribonucleoprotein</keyword>
<dbReference type="SUPFAM" id="SSF54211">
    <property type="entry name" value="Ribosomal protein S5 domain 2-like"/>
    <property type="match status" value="1"/>
</dbReference>
<dbReference type="NCBIfam" id="NF001099">
    <property type="entry name" value="PRK00132.1"/>
    <property type="match status" value="1"/>
</dbReference>
<comment type="caution">
    <text evidence="6">The sequence shown here is derived from an EMBL/GenBank/DDBJ whole genome shotgun (WGS) entry which is preliminary data.</text>
</comment>
<name>A0A8H3WUV2_9PEZI</name>
<evidence type="ECO:0000256" key="4">
    <source>
        <dbReference type="ARBA" id="ARBA00039318"/>
    </source>
</evidence>
<dbReference type="InterPro" id="IPR000754">
    <property type="entry name" value="Ribosomal_uS9"/>
</dbReference>
<comment type="similarity">
    <text evidence="1">Belongs to the universal ribosomal protein uS9 family.</text>
</comment>
<dbReference type="Gene3D" id="3.30.230.10">
    <property type="match status" value="1"/>
</dbReference>
<dbReference type="GO" id="GO:0003735">
    <property type="term" value="F:structural constituent of ribosome"/>
    <property type="evidence" value="ECO:0007669"/>
    <property type="project" value="InterPro"/>
</dbReference>
<organism evidence="6 7">
    <name type="scientific">Colletotrichum asianum</name>
    <dbReference type="NCBI Taxonomy" id="702518"/>
    <lineage>
        <taxon>Eukaryota</taxon>
        <taxon>Fungi</taxon>
        <taxon>Dikarya</taxon>
        <taxon>Ascomycota</taxon>
        <taxon>Pezizomycotina</taxon>
        <taxon>Sordariomycetes</taxon>
        <taxon>Hypocreomycetidae</taxon>
        <taxon>Glomerellales</taxon>
        <taxon>Glomerellaceae</taxon>
        <taxon>Colletotrichum</taxon>
        <taxon>Colletotrichum gloeosporioides species complex</taxon>
    </lineage>
</organism>
<dbReference type="AlphaFoldDB" id="A0A8H3WUV2"/>
<keyword evidence="7" id="KW-1185">Reference proteome</keyword>
<dbReference type="GO" id="GO:0003723">
    <property type="term" value="F:RNA binding"/>
    <property type="evidence" value="ECO:0007669"/>
    <property type="project" value="TreeGrafter"/>
</dbReference>
<protein>
    <recommendedName>
        <fullName evidence="4">Small ribosomal subunit protein uS9m</fullName>
    </recommendedName>
    <alternativeName>
        <fullName evidence="5">37S ribosomal protein S9, mitochondrial</fullName>
    </alternativeName>
</protein>
<dbReference type="InterPro" id="IPR023035">
    <property type="entry name" value="Ribosomal_uS9_bac/plastid"/>
</dbReference>
<accession>A0A8H3WUV2</accession>
<dbReference type="PANTHER" id="PTHR21569:SF1">
    <property type="entry name" value="SMALL RIBOSOMAL SUBUNIT PROTEIN US9M"/>
    <property type="match status" value="1"/>
</dbReference>
<dbReference type="PANTHER" id="PTHR21569">
    <property type="entry name" value="RIBOSOMAL PROTEIN S9"/>
    <property type="match status" value="1"/>
</dbReference>
<sequence>MSTIRHGLRQTLCLRQAAKSQHAKLQWQRPSIQVGIKSMSTSTPIEPPKRPPGNALPDLTALPPGFDIEKLTKSKLAKPLEDPFPGMVHARAVPVSPSYFSREPHFNDSFIKFSHLMEKYQHLPLSPPDMVPRQLWRTLKGYRTMHGEPVKAKPYSQLLAMIKHLHAIIPKLMPEDVKHALEGFKRDIDPFKNVAKVKPLDKHGRALGIGRRKTSSARAWVVEGTGEVLVNGKPLNEVFGRIHDRESAIWALRSTARTDKYNVWALVDGGGVTGQAEALTLAIAKAMLVHEPDLRRSLRKAGCITRDARRVERKKHGHLKARKSPTWVKR</sequence>
<reference evidence="6 7" key="1">
    <citation type="submission" date="2019-12" db="EMBL/GenBank/DDBJ databases">
        <title>A genome sequence resource for the geographically widespread anthracnose pathogen Colletotrichum asianum.</title>
        <authorList>
            <person name="Meng Y."/>
        </authorList>
    </citation>
    <scope>NUCLEOTIDE SEQUENCE [LARGE SCALE GENOMIC DNA]</scope>
    <source>
        <strain evidence="6 7">ICMP 18580</strain>
    </source>
</reference>
<evidence type="ECO:0000313" key="7">
    <source>
        <dbReference type="Proteomes" id="UP000434172"/>
    </source>
</evidence>
<dbReference type="InterPro" id="IPR020568">
    <property type="entry name" value="Ribosomal_Su5_D2-typ_SF"/>
</dbReference>
<dbReference type="FunFam" id="3.30.230.10:FF:000001">
    <property type="entry name" value="30S ribosomal protein S9"/>
    <property type="match status" value="1"/>
</dbReference>
<dbReference type="Pfam" id="PF00380">
    <property type="entry name" value="Ribosomal_S9"/>
    <property type="match status" value="1"/>
</dbReference>
<dbReference type="Proteomes" id="UP000434172">
    <property type="component" value="Unassembled WGS sequence"/>
</dbReference>
<evidence type="ECO:0000256" key="2">
    <source>
        <dbReference type="ARBA" id="ARBA00022980"/>
    </source>
</evidence>